<evidence type="ECO:0008006" key="4">
    <source>
        <dbReference type="Google" id="ProtNLM"/>
    </source>
</evidence>
<name>A0A059FIR4_9PROT</name>
<evidence type="ECO:0000256" key="1">
    <source>
        <dbReference type="SAM" id="Phobius"/>
    </source>
</evidence>
<organism evidence="2 3">
    <name type="scientific">Hyphomonas jannaschiana VP2</name>
    <dbReference type="NCBI Taxonomy" id="1280952"/>
    <lineage>
        <taxon>Bacteria</taxon>
        <taxon>Pseudomonadati</taxon>
        <taxon>Pseudomonadota</taxon>
        <taxon>Alphaproteobacteria</taxon>
        <taxon>Hyphomonadales</taxon>
        <taxon>Hyphomonadaceae</taxon>
        <taxon>Hyphomonas</taxon>
    </lineage>
</organism>
<proteinExistence type="predicted"/>
<protein>
    <recommendedName>
        <fullName evidence="4">DUF4760 domain-containing protein</fullName>
    </recommendedName>
</protein>
<dbReference type="RefSeq" id="WP_035578618.1">
    <property type="nucleotide sequence ID" value="NZ_ARYJ01000002.1"/>
</dbReference>
<keyword evidence="1" id="KW-0472">Membrane</keyword>
<keyword evidence="1" id="KW-0812">Transmembrane</keyword>
<gene>
    <name evidence="2" type="ORF">HJA_04376</name>
</gene>
<sequence length="162" mass="18639">MTLEQIAYIAQIAGVVVVAATLIFLTIQVRQGTVLLRSESRQTQLANDQTGVYKFVEFPELGRIMSQVETPSFEEKTKAIFWMIGQMRAREYEWLQYKSGAMDKESWETYRGVIFFVLGTERGRALWGITSGYFNAGFTAMVEEMIRDVPPIEYWDDLQAIK</sequence>
<evidence type="ECO:0000313" key="2">
    <source>
        <dbReference type="EMBL" id="KCZ90436.1"/>
    </source>
</evidence>
<dbReference type="Proteomes" id="UP000024816">
    <property type="component" value="Unassembled WGS sequence"/>
</dbReference>
<comment type="caution">
    <text evidence="2">The sequence shown here is derived from an EMBL/GenBank/DDBJ whole genome shotgun (WGS) entry which is preliminary data.</text>
</comment>
<keyword evidence="1" id="KW-1133">Transmembrane helix</keyword>
<dbReference type="EMBL" id="ARYJ01000002">
    <property type="protein sequence ID" value="KCZ90436.1"/>
    <property type="molecule type" value="Genomic_DNA"/>
</dbReference>
<feature type="transmembrane region" description="Helical" evidence="1">
    <location>
        <begin position="6"/>
        <end position="27"/>
    </location>
</feature>
<reference evidence="2 3" key="1">
    <citation type="journal article" date="2014" name="Antonie Van Leeuwenhoek">
        <title>Hyphomonas beringensis sp. nov. and Hyphomonas chukchiensis sp. nov., isolated from surface seawater of the Bering Sea and Chukchi Sea.</title>
        <authorList>
            <person name="Li C."/>
            <person name="Lai Q."/>
            <person name="Li G."/>
            <person name="Dong C."/>
            <person name="Wang J."/>
            <person name="Liao Y."/>
            <person name="Shao Z."/>
        </authorList>
    </citation>
    <scope>NUCLEOTIDE SEQUENCE [LARGE SCALE GENOMIC DNA]</scope>
    <source>
        <strain evidence="2 3">VP2</strain>
    </source>
</reference>
<evidence type="ECO:0000313" key="3">
    <source>
        <dbReference type="Proteomes" id="UP000024816"/>
    </source>
</evidence>
<dbReference type="OrthoDB" id="7605414at2"/>
<keyword evidence="3" id="KW-1185">Reference proteome</keyword>
<accession>A0A059FIR4</accession>
<dbReference type="AlphaFoldDB" id="A0A059FIR4"/>
<dbReference type="PATRIC" id="fig|1280952.3.peg.868"/>